<dbReference type="Pfam" id="PF00331">
    <property type="entry name" value="Glyco_hydro_10"/>
    <property type="match status" value="1"/>
</dbReference>
<dbReference type="AlphaFoldDB" id="A0A9N9LBY1"/>
<evidence type="ECO:0000256" key="6">
    <source>
        <dbReference type="RuleBase" id="RU361174"/>
    </source>
</evidence>
<evidence type="ECO:0000256" key="2">
    <source>
        <dbReference type="ARBA" id="ARBA00022801"/>
    </source>
</evidence>
<accession>A0A9N9LBY1</accession>
<dbReference type="InterPro" id="IPR001000">
    <property type="entry name" value="GH10_dom"/>
</dbReference>
<feature type="domain" description="GH10" evidence="8">
    <location>
        <begin position="66"/>
        <end position="309"/>
    </location>
</feature>
<dbReference type="GO" id="GO:0031176">
    <property type="term" value="F:endo-1,4-beta-xylanase activity"/>
    <property type="evidence" value="ECO:0007669"/>
    <property type="project" value="UniProtKB-EC"/>
</dbReference>
<evidence type="ECO:0000256" key="5">
    <source>
        <dbReference type="ARBA" id="ARBA00023326"/>
    </source>
</evidence>
<evidence type="ECO:0000256" key="1">
    <source>
        <dbReference type="ARBA" id="ARBA00007495"/>
    </source>
</evidence>
<keyword evidence="4 6" id="KW-0326">Glycosidase</keyword>
<dbReference type="EC" id="3.2.1.8" evidence="6"/>
<evidence type="ECO:0000256" key="4">
    <source>
        <dbReference type="ARBA" id="ARBA00023295"/>
    </source>
</evidence>
<dbReference type="EMBL" id="CAJVRL010000107">
    <property type="protein sequence ID" value="CAG8961352.1"/>
    <property type="molecule type" value="Genomic_DNA"/>
</dbReference>
<evidence type="ECO:0000256" key="7">
    <source>
        <dbReference type="SAM" id="SignalP"/>
    </source>
</evidence>
<dbReference type="OrthoDB" id="3055998at2759"/>
<dbReference type="SMART" id="SM00633">
    <property type="entry name" value="Glyco_10"/>
    <property type="match status" value="1"/>
</dbReference>
<dbReference type="GO" id="GO:0000272">
    <property type="term" value="P:polysaccharide catabolic process"/>
    <property type="evidence" value="ECO:0007669"/>
    <property type="project" value="UniProtKB-KW"/>
</dbReference>
<dbReference type="InterPro" id="IPR044846">
    <property type="entry name" value="GH10"/>
</dbReference>
<gene>
    <name evidence="9" type="ORF">HYFRA_00013813</name>
</gene>
<dbReference type="InterPro" id="IPR017853">
    <property type="entry name" value="GH"/>
</dbReference>
<keyword evidence="3 6" id="KW-0119">Carbohydrate metabolism</keyword>
<dbReference type="Proteomes" id="UP000696280">
    <property type="component" value="Unassembled WGS sequence"/>
</dbReference>
<reference evidence="9" key="1">
    <citation type="submission" date="2021-07" db="EMBL/GenBank/DDBJ databases">
        <authorList>
            <person name="Durling M."/>
        </authorList>
    </citation>
    <scope>NUCLEOTIDE SEQUENCE</scope>
</reference>
<dbReference type="PRINTS" id="PR00134">
    <property type="entry name" value="GLHYDRLASE10"/>
</dbReference>
<comment type="catalytic activity">
    <reaction evidence="6">
        <text>Endohydrolysis of (1-&gt;4)-beta-D-xylosidic linkages in xylans.</text>
        <dbReference type="EC" id="3.2.1.8"/>
    </reaction>
</comment>
<keyword evidence="5 6" id="KW-0624">Polysaccharide degradation</keyword>
<keyword evidence="2 6" id="KW-0378">Hydrolase</keyword>
<protein>
    <recommendedName>
        <fullName evidence="6">Beta-xylanase</fullName>
        <ecNumber evidence="6">3.2.1.8</ecNumber>
    </recommendedName>
</protein>
<dbReference type="SUPFAM" id="SSF51445">
    <property type="entry name" value="(Trans)glycosidases"/>
    <property type="match status" value="1"/>
</dbReference>
<sequence length="337" mass="35959">MRASIILFTPALVALAAPGAVVHDVRNIDWEAALLGTTNGLDKRARSEVSIDTVFKKLGKKYFGTCADRSLLNNAQNAEIIKADFGQITPENSGKWDTIESSQNNFNFGNLDFLVDWATTNGKVVRGHTTVWHSQLPGWMFSESGGLRDSVFSRVLGEDFVRIAFVAARAADPAAKLYINDYNTVEKGANYAKTTGMINYVKKWIAAGIPIDGIGAQAHLMANEGANVPASLKALCAIVSECALTEVDIVNASANDYINTVKACVDIANCVGITVWGVRDPDSWRASNNPLLFNSGYATKPAYAALVSTLAVMAPAATRSPVSASTTLRAVAAVPTL</sequence>
<keyword evidence="7" id="KW-0732">Signal</keyword>
<comment type="similarity">
    <text evidence="1 6">Belongs to the glycosyl hydrolase 10 (cellulase F) family.</text>
</comment>
<evidence type="ECO:0000256" key="3">
    <source>
        <dbReference type="ARBA" id="ARBA00023277"/>
    </source>
</evidence>
<feature type="signal peptide" evidence="7">
    <location>
        <begin position="1"/>
        <end position="16"/>
    </location>
</feature>
<evidence type="ECO:0000313" key="9">
    <source>
        <dbReference type="EMBL" id="CAG8961352.1"/>
    </source>
</evidence>
<organism evidence="9 10">
    <name type="scientific">Hymenoscyphus fraxineus</name>
    <dbReference type="NCBI Taxonomy" id="746836"/>
    <lineage>
        <taxon>Eukaryota</taxon>
        <taxon>Fungi</taxon>
        <taxon>Dikarya</taxon>
        <taxon>Ascomycota</taxon>
        <taxon>Pezizomycotina</taxon>
        <taxon>Leotiomycetes</taxon>
        <taxon>Helotiales</taxon>
        <taxon>Helotiaceae</taxon>
        <taxon>Hymenoscyphus</taxon>
    </lineage>
</organism>
<proteinExistence type="inferred from homology"/>
<evidence type="ECO:0000259" key="8">
    <source>
        <dbReference type="PROSITE" id="PS51760"/>
    </source>
</evidence>
<dbReference type="PANTHER" id="PTHR31490:SF76">
    <property type="entry name" value="ENDO-1,4-BETA-XYLANASE C"/>
    <property type="match status" value="1"/>
</dbReference>
<dbReference type="PANTHER" id="PTHR31490">
    <property type="entry name" value="GLYCOSYL HYDROLASE"/>
    <property type="match status" value="1"/>
</dbReference>
<name>A0A9N9LBY1_9HELO</name>
<comment type="caution">
    <text evidence="9">The sequence shown here is derived from an EMBL/GenBank/DDBJ whole genome shotgun (WGS) entry which is preliminary data.</text>
</comment>
<dbReference type="PROSITE" id="PS51760">
    <property type="entry name" value="GH10_2"/>
    <property type="match status" value="1"/>
</dbReference>
<evidence type="ECO:0000313" key="10">
    <source>
        <dbReference type="Proteomes" id="UP000696280"/>
    </source>
</evidence>
<keyword evidence="10" id="KW-1185">Reference proteome</keyword>
<dbReference type="Gene3D" id="3.20.20.80">
    <property type="entry name" value="Glycosidases"/>
    <property type="match status" value="2"/>
</dbReference>
<feature type="chain" id="PRO_5040278514" description="Beta-xylanase" evidence="7">
    <location>
        <begin position="17"/>
        <end position="337"/>
    </location>
</feature>